<dbReference type="STRING" id="1229909.NSED_00515"/>
<dbReference type="EMBL" id="CP003843">
    <property type="protein sequence ID" value="AFS81915.1"/>
    <property type="molecule type" value="Genomic_DNA"/>
</dbReference>
<dbReference type="Proteomes" id="UP000006100">
    <property type="component" value="Chromosome"/>
</dbReference>
<dbReference type="InterPro" id="IPR001054">
    <property type="entry name" value="A/G_cyclase"/>
</dbReference>
<dbReference type="eggNOG" id="arCOG07810">
    <property type="taxonomic scope" value="Archaea"/>
</dbReference>
<dbReference type="PROSITE" id="PS50125">
    <property type="entry name" value="GUANYLATE_CYCLASE_2"/>
    <property type="match status" value="1"/>
</dbReference>
<sequence>MMVVRKQSQMRDKVQESLISFNGEYRNYCIGIVDIVNSTKIAAKMPPVSLGIYYSIFLNKMADIAVRFDASVVKNIGDSLLFYFPSTVNSADMKGFQNAIECGLSMIESRCMINNIMFESRLPSISYRVSIDYGTVLIAVTLYDTVDIFGPPVNVCAKINREAHPNGMVIGGDMFQMVKAISSYQFKQICSFSSGLKSSYPVYSILRRNALH</sequence>
<dbReference type="RefSeq" id="WP_014964287.1">
    <property type="nucleotide sequence ID" value="NC_018656.1"/>
</dbReference>
<proteinExistence type="predicted"/>
<feature type="domain" description="Guanylate cyclase" evidence="1">
    <location>
        <begin position="29"/>
        <end position="160"/>
    </location>
</feature>
<dbReference type="GO" id="GO:0035556">
    <property type="term" value="P:intracellular signal transduction"/>
    <property type="evidence" value="ECO:0007669"/>
    <property type="project" value="InterPro"/>
</dbReference>
<evidence type="ECO:0000313" key="3">
    <source>
        <dbReference type="Proteomes" id="UP000006100"/>
    </source>
</evidence>
<dbReference type="Pfam" id="PF00211">
    <property type="entry name" value="Guanylate_cyc"/>
    <property type="match status" value="1"/>
</dbReference>
<keyword evidence="3" id="KW-1185">Reference proteome</keyword>
<dbReference type="PATRIC" id="fig|1229909.8.peg.110"/>
<dbReference type="SUPFAM" id="SSF55073">
    <property type="entry name" value="Nucleotide cyclase"/>
    <property type="match status" value="1"/>
</dbReference>
<dbReference type="OrthoDB" id="2830at2157"/>
<organism evidence="2 3">
    <name type="scientific">Candidatus Nitrosopumilus sediminis</name>
    <dbReference type="NCBI Taxonomy" id="1229909"/>
    <lineage>
        <taxon>Archaea</taxon>
        <taxon>Nitrososphaerota</taxon>
        <taxon>Nitrososphaeria</taxon>
        <taxon>Nitrosopumilales</taxon>
        <taxon>Nitrosopumilaceae</taxon>
        <taxon>Nitrosopumilus</taxon>
    </lineage>
</organism>
<accession>K0BAD9</accession>
<dbReference type="KEGG" id="nir:NSED_00515"/>
<dbReference type="CDD" id="cd07302">
    <property type="entry name" value="CHD"/>
    <property type="match status" value="1"/>
</dbReference>
<gene>
    <name evidence="2" type="ORF">NSED_00515</name>
</gene>
<protein>
    <submittedName>
        <fullName evidence="2">Adenylate/guanylate cyclase with integral membrane sensor</fullName>
    </submittedName>
</protein>
<dbReference type="GeneID" id="13697974"/>
<dbReference type="AlphaFoldDB" id="K0BAD9"/>
<dbReference type="GO" id="GO:0009190">
    <property type="term" value="P:cyclic nucleotide biosynthetic process"/>
    <property type="evidence" value="ECO:0007669"/>
    <property type="project" value="InterPro"/>
</dbReference>
<dbReference type="HOGENOM" id="CLU_089864_0_0_2"/>
<reference evidence="2 3" key="1">
    <citation type="journal article" date="2012" name="J. Bacteriol.">
        <title>Draft Genome Sequence of an Ammonia-Oxidizing Archaeon, "Candidatus Nitrosopumilus sediminis" AR2, from Svalbard in the Arctic Circle.</title>
        <authorList>
            <person name="Park S.J."/>
            <person name="Kim J.G."/>
            <person name="Jung M.Y."/>
            <person name="Kim S.J."/>
            <person name="Cha I.T."/>
            <person name="Ghai R."/>
            <person name="Martin-Cuadrado A.B."/>
            <person name="Rodriguez-Valera F."/>
            <person name="Rhee S.K."/>
        </authorList>
    </citation>
    <scope>NUCLEOTIDE SEQUENCE [LARGE SCALE GENOMIC DNA]</scope>
    <source>
        <strain evidence="2 3">AR2</strain>
    </source>
</reference>
<evidence type="ECO:0000259" key="1">
    <source>
        <dbReference type="PROSITE" id="PS50125"/>
    </source>
</evidence>
<dbReference type="InterPro" id="IPR029787">
    <property type="entry name" value="Nucleotide_cyclase"/>
</dbReference>
<dbReference type="Gene3D" id="3.30.70.1230">
    <property type="entry name" value="Nucleotide cyclase"/>
    <property type="match status" value="1"/>
</dbReference>
<name>K0BAD9_9ARCH</name>
<evidence type="ECO:0000313" key="2">
    <source>
        <dbReference type="EMBL" id="AFS81915.1"/>
    </source>
</evidence>